<organism evidence="6 7">
    <name type="scientific">Pseudomonas frederiksbergensis</name>
    <dbReference type="NCBI Taxonomy" id="104087"/>
    <lineage>
        <taxon>Bacteria</taxon>
        <taxon>Pseudomonadati</taxon>
        <taxon>Pseudomonadota</taxon>
        <taxon>Gammaproteobacteria</taxon>
        <taxon>Pseudomonadales</taxon>
        <taxon>Pseudomonadaceae</taxon>
        <taxon>Pseudomonas</taxon>
    </lineage>
</organism>
<dbReference type="Proteomes" id="UP000475265">
    <property type="component" value="Unassembled WGS sequence"/>
</dbReference>
<keyword evidence="4" id="KW-0804">Transcription</keyword>
<dbReference type="InterPro" id="IPR036390">
    <property type="entry name" value="WH_DNA-bd_sf"/>
</dbReference>
<keyword evidence="2" id="KW-0805">Transcription regulation</keyword>
<comment type="caution">
    <text evidence="6">The sequence shown here is derived from an EMBL/GenBank/DDBJ whole genome shotgun (WGS) entry which is preliminary data.</text>
</comment>
<dbReference type="Pfam" id="PF03466">
    <property type="entry name" value="LysR_substrate"/>
    <property type="match status" value="1"/>
</dbReference>
<dbReference type="PANTHER" id="PTHR30537:SF1">
    <property type="entry name" value="HTH-TYPE TRANSCRIPTIONAL REGULATOR PGRR"/>
    <property type="match status" value="1"/>
</dbReference>
<dbReference type="RefSeq" id="WP_163909371.1">
    <property type="nucleotide sequence ID" value="NZ_JAAAXX010000001.1"/>
</dbReference>
<evidence type="ECO:0000256" key="1">
    <source>
        <dbReference type="ARBA" id="ARBA00009437"/>
    </source>
</evidence>
<dbReference type="InterPro" id="IPR058163">
    <property type="entry name" value="LysR-type_TF_proteobact-type"/>
</dbReference>
<dbReference type="FunFam" id="3.40.190.290:FF:000012">
    <property type="entry name" value="Transcriptional regulator, LysR family"/>
    <property type="match status" value="1"/>
</dbReference>
<proteinExistence type="inferred from homology"/>
<dbReference type="PRINTS" id="PR00039">
    <property type="entry name" value="HTHLYSR"/>
</dbReference>
<comment type="similarity">
    <text evidence="1">Belongs to the LysR transcriptional regulatory family.</text>
</comment>
<evidence type="ECO:0000256" key="4">
    <source>
        <dbReference type="ARBA" id="ARBA00023163"/>
    </source>
</evidence>
<accession>A0A6L5C1Q7</accession>
<protein>
    <submittedName>
        <fullName evidence="6">HTH-type transcriptional regulator PgrR</fullName>
    </submittedName>
</protein>
<name>A0A6L5C1Q7_9PSED</name>
<dbReference type="EMBL" id="JAAAXX010000001">
    <property type="protein sequence ID" value="KAF2394072.1"/>
    <property type="molecule type" value="Genomic_DNA"/>
</dbReference>
<dbReference type="InterPro" id="IPR005119">
    <property type="entry name" value="LysR_subst-bd"/>
</dbReference>
<dbReference type="Pfam" id="PF00126">
    <property type="entry name" value="HTH_1"/>
    <property type="match status" value="1"/>
</dbReference>
<dbReference type="GO" id="GO:0043565">
    <property type="term" value="F:sequence-specific DNA binding"/>
    <property type="evidence" value="ECO:0007669"/>
    <property type="project" value="TreeGrafter"/>
</dbReference>
<evidence type="ECO:0000256" key="2">
    <source>
        <dbReference type="ARBA" id="ARBA00023015"/>
    </source>
</evidence>
<gene>
    <name evidence="6" type="ORF">FX983_02052</name>
</gene>
<dbReference type="InterPro" id="IPR000847">
    <property type="entry name" value="LysR_HTH_N"/>
</dbReference>
<dbReference type="PROSITE" id="PS50931">
    <property type="entry name" value="HTH_LYSR"/>
    <property type="match status" value="1"/>
</dbReference>
<dbReference type="Gene3D" id="3.40.190.290">
    <property type="match status" value="1"/>
</dbReference>
<sequence>MDRSELGDLAVFLVVAQELNFTRAAARLSTSQSSVSQTIRRLEARLGVRLLARTTRSMATTEAGERLLETVRPAFGNIEAKLSELGEMRQKPAGSVRITASKHAAEGILWPTVSRLLLEYPDIKVEISSDSALTDIVTDRFDAGVRLGEQIDRDMIAVRIGPDLRMIVVGSPSYLARSPAITRPHDLTRHACINVRLPSSGALYVWEFHHQGRDLNVRVDGPLTFNNMRMVQQAAVEGFGLAFIFEDVAQEQLRSGELVQVLDEWCPFFAGYHLYFPSRRQQSPAFTLLVEALRKNVDASFSGAKWRPA</sequence>
<evidence type="ECO:0000259" key="5">
    <source>
        <dbReference type="PROSITE" id="PS50931"/>
    </source>
</evidence>
<dbReference type="GO" id="GO:0003700">
    <property type="term" value="F:DNA-binding transcription factor activity"/>
    <property type="evidence" value="ECO:0007669"/>
    <property type="project" value="InterPro"/>
</dbReference>
<feature type="domain" description="HTH lysR-type" evidence="5">
    <location>
        <begin position="1"/>
        <end position="61"/>
    </location>
</feature>
<keyword evidence="3" id="KW-0238">DNA-binding</keyword>
<dbReference type="Gene3D" id="1.10.10.10">
    <property type="entry name" value="Winged helix-like DNA-binding domain superfamily/Winged helix DNA-binding domain"/>
    <property type="match status" value="1"/>
</dbReference>
<evidence type="ECO:0000313" key="7">
    <source>
        <dbReference type="Proteomes" id="UP000475265"/>
    </source>
</evidence>
<dbReference type="SUPFAM" id="SSF46785">
    <property type="entry name" value="Winged helix' DNA-binding domain"/>
    <property type="match status" value="1"/>
</dbReference>
<dbReference type="CDD" id="cd08474">
    <property type="entry name" value="PBP2_CrgA_like_5"/>
    <property type="match status" value="1"/>
</dbReference>
<dbReference type="GO" id="GO:0006351">
    <property type="term" value="P:DNA-templated transcription"/>
    <property type="evidence" value="ECO:0007669"/>
    <property type="project" value="TreeGrafter"/>
</dbReference>
<dbReference type="PANTHER" id="PTHR30537">
    <property type="entry name" value="HTH-TYPE TRANSCRIPTIONAL REGULATOR"/>
    <property type="match status" value="1"/>
</dbReference>
<dbReference type="InterPro" id="IPR036388">
    <property type="entry name" value="WH-like_DNA-bd_sf"/>
</dbReference>
<evidence type="ECO:0000313" key="6">
    <source>
        <dbReference type="EMBL" id="KAF2394072.1"/>
    </source>
</evidence>
<evidence type="ECO:0000256" key="3">
    <source>
        <dbReference type="ARBA" id="ARBA00023125"/>
    </source>
</evidence>
<dbReference type="SUPFAM" id="SSF53850">
    <property type="entry name" value="Periplasmic binding protein-like II"/>
    <property type="match status" value="1"/>
</dbReference>
<dbReference type="FunFam" id="1.10.10.10:FF:000001">
    <property type="entry name" value="LysR family transcriptional regulator"/>
    <property type="match status" value="1"/>
</dbReference>
<dbReference type="AlphaFoldDB" id="A0A6L5C1Q7"/>
<reference evidence="6 7" key="1">
    <citation type="submission" date="2019-12" db="EMBL/GenBank/DDBJ databases">
        <title>Endophytic bacteria associated with Panax ginseng seedlings.</title>
        <authorList>
            <person name="Park J.M."/>
            <person name="Shin R."/>
            <person name="Jo S.H."/>
        </authorList>
    </citation>
    <scope>NUCLEOTIDE SEQUENCE [LARGE SCALE GENOMIC DNA]</scope>
    <source>
        <strain evidence="6 7">PgKB32</strain>
    </source>
</reference>